<gene>
    <name evidence="11" type="ORF">FK256_11655</name>
</gene>
<dbReference type="SMART" id="SM00387">
    <property type="entry name" value="HATPase_c"/>
    <property type="match status" value="1"/>
</dbReference>
<evidence type="ECO:0000313" key="12">
    <source>
        <dbReference type="Proteomes" id="UP000319010"/>
    </source>
</evidence>
<keyword evidence="4" id="KW-0808">Transferase</keyword>
<keyword evidence="9" id="KW-0812">Transmembrane</keyword>
<keyword evidence="9" id="KW-0472">Membrane</keyword>
<dbReference type="CDD" id="cd16917">
    <property type="entry name" value="HATPase_UhpB-NarQ-NarX-like"/>
    <property type="match status" value="1"/>
</dbReference>
<dbReference type="PANTHER" id="PTHR24421:SF10">
    <property type="entry name" value="NITRATE_NITRITE SENSOR PROTEIN NARQ"/>
    <property type="match status" value="1"/>
</dbReference>
<dbReference type="AlphaFoldDB" id="A0A507ZWP5"/>
<evidence type="ECO:0000256" key="5">
    <source>
        <dbReference type="ARBA" id="ARBA00022741"/>
    </source>
</evidence>
<evidence type="ECO:0000256" key="4">
    <source>
        <dbReference type="ARBA" id="ARBA00022679"/>
    </source>
</evidence>
<dbReference type="GO" id="GO:0005524">
    <property type="term" value="F:ATP binding"/>
    <property type="evidence" value="ECO:0007669"/>
    <property type="project" value="UniProtKB-KW"/>
</dbReference>
<dbReference type="GO" id="GO:0016020">
    <property type="term" value="C:membrane"/>
    <property type="evidence" value="ECO:0007669"/>
    <property type="project" value="InterPro"/>
</dbReference>
<evidence type="ECO:0000256" key="8">
    <source>
        <dbReference type="ARBA" id="ARBA00023012"/>
    </source>
</evidence>
<dbReference type="GO" id="GO:0046983">
    <property type="term" value="F:protein dimerization activity"/>
    <property type="evidence" value="ECO:0007669"/>
    <property type="project" value="InterPro"/>
</dbReference>
<dbReference type="Gene3D" id="1.20.5.1930">
    <property type="match status" value="1"/>
</dbReference>
<evidence type="ECO:0000259" key="10">
    <source>
        <dbReference type="SMART" id="SM00387"/>
    </source>
</evidence>
<evidence type="ECO:0000256" key="1">
    <source>
        <dbReference type="ARBA" id="ARBA00000085"/>
    </source>
</evidence>
<dbReference type="SUPFAM" id="SSF55874">
    <property type="entry name" value="ATPase domain of HSP90 chaperone/DNA topoisomerase II/histidine kinase"/>
    <property type="match status" value="1"/>
</dbReference>
<dbReference type="PANTHER" id="PTHR24421">
    <property type="entry name" value="NITRATE/NITRITE SENSOR PROTEIN NARX-RELATED"/>
    <property type="match status" value="1"/>
</dbReference>
<keyword evidence="3" id="KW-0597">Phosphoprotein</keyword>
<dbReference type="InterPro" id="IPR036890">
    <property type="entry name" value="HATPase_C_sf"/>
</dbReference>
<evidence type="ECO:0000313" key="11">
    <source>
        <dbReference type="EMBL" id="TQD42140.1"/>
    </source>
</evidence>
<dbReference type="Pfam" id="PF07730">
    <property type="entry name" value="HisKA_3"/>
    <property type="match status" value="1"/>
</dbReference>
<sequence>MTPMFLRGRWRSEVPAVMTWAGSHDFCHEIRQQGRQIGLTGLKAPAIVDNRGVKVLVDKGVLLCGCVLLALLTMETDAVVMVWLLGAVAVSGMGTFADRSRWAIVMPVAYLLLGTLATASVVGAPLAAYDLGRFAASGNRQERVAAAISGFPFVVVVARQVPRTPVLALSLAICALTVLLALRTTQEEAVRMSLHVVRDDLREKVLTLQDTNARLLRAQDYELRAAALAERTRIAREIHDGVGHLLTRLLLQVKALQVVHRDEPGVVSDLATLDTGLDEALDSMRRSVHALSDEGEELATSLNLLGSRCGIDSVSVDCSTDVEPPAAVARCIVAVVREALTNAARHGRAHSARVAVTDYPAFWQVTVDNDGVVPVKDEPVVDGHGSAGLGLRSMTERVEALGGRVRITPRPRFTVFATIPKNGQGKEGAL</sequence>
<dbReference type="Pfam" id="PF02518">
    <property type="entry name" value="HATPase_c"/>
    <property type="match status" value="1"/>
</dbReference>
<evidence type="ECO:0000256" key="7">
    <source>
        <dbReference type="ARBA" id="ARBA00022840"/>
    </source>
</evidence>
<keyword evidence="9" id="KW-1133">Transmembrane helix</keyword>
<dbReference type="InterPro" id="IPR011712">
    <property type="entry name" value="Sig_transdc_His_kin_sub3_dim/P"/>
</dbReference>
<name>A0A507ZWP5_9ACTO</name>
<dbReference type="GO" id="GO:0000155">
    <property type="term" value="F:phosphorelay sensor kinase activity"/>
    <property type="evidence" value="ECO:0007669"/>
    <property type="project" value="InterPro"/>
</dbReference>
<comment type="caution">
    <text evidence="11">The sequence shown here is derived from an EMBL/GenBank/DDBJ whole genome shotgun (WGS) entry which is preliminary data.</text>
</comment>
<dbReference type="InterPro" id="IPR050482">
    <property type="entry name" value="Sensor_HK_TwoCompSys"/>
</dbReference>
<proteinExistence type="predicted"/>
<comment type="catalytic activity">
    <reaction evidence="1">
        <text>ATP + protein L-histidine = ADP + protein N-phospho-L-histidine.</text>
        <dbReference type="EC" id="2.7.13.3"/>
    </reaction>
</comment>
<dbReference type="InterPro" id="IPR003594">
    <property type="entry name" value="HATPase_dom"/>
</dbReference>
<feature type="transmembrane region" description="Helical" evidence="9">
    <location>
        <begin position="144"/>
        <end position="161"/>
    </location>
</feature>
<dbReference type="Gene3D" id="3.30.565.10">
    <property type="entry name" value="Histidine kinase-like ATPase, C-terminal domain"/>
    <property type="match status" value="1"/>
</dbReference>
<keyword evidence="6 11" id="KW-0418">Kinase</keyword>
<evidence type="ECO:0000256" key="3">
    <source>
        <dbReference type="ARBA" id="ARBA00022553"/>
    </source>
</evidence>
<dbReference type="EC" id="2.7.13.3" evidence="2"/>
<dbReference type="Proteomes" id="UP000319010">
    <property type="component" value="Unassembled WGS sequence"/>
</dbReference>
<keyword evidence="8" id="KW-0902">Two-component regulatory system</keyword>
<keyword evidence="5" id="KW-0547">Nucleotide-binding</keyword>
<dbReference type="EMBL" id="VICB01000019">
    <property type="protein sequence ID" value="TQD42140.1"/>
    <property type="molecule type" value="Genomic_DNA"/>
</dbReference>
<evidence type="ECO:0000256" key="2">
    <source>
        <dbReference type="ARBA" id="ARBA00012438"/>
    </source>
</evidence>
<feature type="transmembrane region" description="Helical" evidence="9">
    <location>
        <begin position="61"/>
        <end position="88"/>
    </location>
</feature>
<keyword evidence="7" id="KW-0067">ATP-binding</keyword>
<evidence type="ECO:0000256" key="9">
    <source>
        <dbReference type="SAM" id="Phobius"/>
    </source>
</evidence>
<reference evidence="11 12" key="1">
    <citation type="submission" date="2019-06" db="EMBL/GenBank/DDBJ databases">
        <title>Draft genome sequence of Actinomyces johnsonii CCUG 34287T.</title>
        <authorList>
            <person name="Salva-Serra F."/>
            <person name="Cardew S."/>
            <person name="Moore E."/>
        </authorList>
    </citation>
    <scope>NUCLEOTIDE SEQUENCE [LARGE SCALE GENOMIC DNA]</scope>
    <source>
        <strain evidence="11 12">CCUG 34287</strain>
    </source>
</reference>
<feature type="transmembrane region" description="Helical" evidence="9">
    <location>
        <begin position="167"/>
        <end position="185"/>
    </location>
</feature>
<protein>
    <recommendedName>
        <fullName evidence="2">histidine kinase</fullName>
        <ecNumber evidence="2">2.7.13.3</ecNumber>
    </recommendedName>
</protein>
<accession>A0A507ZWP5</accession>
<feature type="domain" description="Histidine kinase/HSP90-like ATPase" evidence="10">
    <location>
        <begin position="327"/>
        <end position="423"/>
    </location>
</feature>
<feature type="transmembrane region" description="Helical" evidence="9">
    <location>
        <begin position="108"/>
        <end position="132"/>
    </location>
</feature>
<organism evidence="11 12">
    <name type="scientific">Actinomyces johnsonii</name>
    <dbReference type="NCBI Taxonomy" id="544581"/>
    <lineage>
        <taxon>Bacteria</taxon>
        <taxon>Bacillati</taxon>
        <taxon>Actinomycetota</taxon>
        <taxon>Actinomycetes</taxon>
        <taxon>Actinomycetales</taxon>
        <taxon>Actinomycetaceae</taxon>
        <taxon>Actinomyces</taxon>
    </lineage>
</organism>
<evidence type="ECO:0000256" key="6">
    <source>
        <dbReference type="ARBA" id="ARBA00022777"/>
    </source>
</evidence>